<reference evidence="3 4" key="1">
    <citation type="submission" date="2013-03" db="EMBL/GenBank/DDBJ databases">
        <title>The Genome Sequence of Capronia coronata CBS 617.96.</title>
        <authorList>
            <consortium name="The Broad Institute Genomics Platform"/>
            <person name="Cuomo C."/>
            <person name="de Hoog S."/>
            <person name="Gorbushina A."/>
            <person name="Walker B."/>
            <person name="Young S.K."/>
            <person name="Zeng Q."/>
            <person name="Gargeya S."/>
            <person name="Fitzgerald M."/>
            <person name="Haas B."/>
            <person name="Abouelleil A."/>
            <person name="Allen A.W."/>
            <person name="Alvarado L."/>
            <person name="Arachchi H.M."/>
            <person name="Berlin A.M."/>
            <person name="Chapman S.B."/>
            <person name="Gainer-Dewar J."/>
            <person name="Goldberg J."/>
            <person name="Griggs A."/>
            <person name="Gujja S."/>
            <person name="Hansen M."/>
            <person name="Howarth C."/>
            <person name="Imamovic A."/>
            <person name="Ireland A."/>
            <person name="Larimer J."/>
            <person name="McCowan C."/>
            <person name="Murphy C."/>
            <person name="Pearson M."/>
            <person name="Poon T.W."/>
            <person name="Priest M."/>
            <person name="Roberts A."/>
            <person name="Saif S."/>
            <person name="Shea T."/>
            <person name="Sisk P."/>
            <person name="Sykes S."/>
            <person name="Wortman J."/>
            <person name="Nusbaum C."/>
            <person name="Birren B."/>
        </authorList>
    </citation>
    <scope>NUCLEOTIDE SEQUENCE [LARGE SCALE GENOMIC DNA]</scope>
    <source>
        <strain evidence="3 4">CBS 617.96</strain>
    </source>
</reference>
<feature type="region of interest" description="Disordered" evidence="2">
    <location>
        <begin position="577"/>
        <end position="667"/>
    </location>
</feature>
<dbReference type="EMBL" id="AMWN01000008">
    <property type="protein sequence ID" value="EXJ80538.1"/>
    <property type="molecule type" value="Genomic_DNA"/>
</dbReference>
<dbReference type="PANTHER" id="PTHR39597:SF1">
    <property type="entry name" value="UBA DOMAIN-CONTAINING PROTEIN RUP1"/>
    <property type="match status" value="1"/>
</dbReference>
<evidence type="ECO:0000256" key="2">
    <source>
        <dbReference type="SAM" id="MobiDB-lite"/>
    </source>
</evidence>
<dbReference type="HOGENOM" id="CLU_005620_0_0_1"/>
<dbReference type="RefSeq" id="XP_007727732.1">
    <property type="nucleotide sequence ID" value="XM_007729542.1"/>
</dbReference>
<dbReference type="GO" id="GO:0005634">
    <property type="term" value="C:nucleus"/>
    <property type="evidence" value="ECO:0007669"/>
    <property type="project" value="TreeGrafter"/>
</dbReference>
<feature type="region of interest" description="Disordered" evidence="2">
    <location>
        <begin position="1"/>
        <end position="20"/>
    </location>
</feature>
<keyword evidence="4" id="KW-1185">Reference proteome</keyword>
<dbReference type="OrthoDB" id="4489171at2759"/>
<evidence type="ECO:0000313" key="4">
    <source>
        <dbReference type="Proteomes" id="UP000019484"/>
    </source>
</evidence>
<protein>
    <recommendedName>
        <fullName evidence="5">Ubiquitin interaction motif protein</fullName>
    </recommendedName>
</protein>
<feature type="compositionally biased region" description="Basic and acidic residues" evidence="2">
    <location>
        <begin position="650"/>
        <end position="664"/>
    </location>
</feature>
<sequence length="683" mass="76808">MEESLRQNLPAQENGVTGAGAHFGPAVRDYYDPSNWALTTFATSREVVDHPPPSKRRRVGDEPAFLRGSKETDYLAPLLTVYHSIPLAREALLMPSMKVHNYGYDGSWWSGSTNENTKALSTDISLQINGDECNLLAEVQCLMAFLDKTNRAYGSVDALADLQAIRSTNEEFTFIRWLTAWNNAAMRQAPQEQLTQAFTTVAMKNAGPGDNPPEERTLSYVQAPINRIPGETLVDLLDQTVWNDDMGNLDDVWIDRCAEVFTIRVRDPSNGQSPLDLTIDPVWYPDRYMDQCREIMQLVRKQLQMIRRDIEQCTSLQRRCEVLKLPDNRILNIREVLDAAANVSTVAVSQKPVSNGLYATPSSSAEDDMSQVDVEHLKSELDAVVQRIARKLQSLEQRKADLRRKCREVALHLTRPSPETPDIPRRKYLLQGLSTKPEITYLRLLNKDLLQLDEEQDSSEVLEYQWWRCSWLQDGSQTLATSVPVMGPVTQAQADAAIKGQTSFADNDQNSSVSKPYSVSKVTESEVLEAVKKEHNSVLLVYASEEALRFKGTDLSRPLRFFVDRDNQAFAEELQQEAGTIQNPVSEADAEFEDVPLIDQTRSSSSAREFTPMSTSTPGRDEDGQPSPKRAREDGRSPMFTDQPPSYEDSVGKQEVPEMEEKKGNKIGLYAEQMLQKYGNDGA</sequence>
<gene>
    <name evidence="3" type="ORF">A1O1_08684</name>
</gene>
<organism evidence="3 4">
    <name type="scientific">Capronia coronata CBS 617.96</name>
    <dbReference type="NCBI Taxonomy" id="1182541"/>
    <lineage>
        <taxon>Eukaryota</taxon>
        <taxon>Fungi</taxon>
        <taxon>Dikarya</taxon>
        <taxon>Ascomycota</taxon>
        <taxon>Pezizomycotina</taxon>
        <taxon>Eurotiomycetes</taxon>
        <taxon>Chaetothyriomycetidae</taxon>
        <taxon>Chaetothyriales</taxon>
        <taxon>Herpotrichiellaceae</taxon>
        <taxon>Capronia</taxon>
    </lineage>
</organism>
<dbReference type="GO" id="GO:0005829">
    <property type="term" value="C:cytosol"/>
    <property type="evidence" value="ECO:0007669"/>
    <property type="project" value="TreeGrafter"/>
</dbReference>
<evidence type="ECO:0000313" key="3">
    <source>
        <dbReference type="EMBL" id="EXJ80538.1"/>
    </source>
</evidence>
<dbReference type="InterPro" id="IPR055335">
    <property type="entry name" value="Ucp6/RUP1"/>
</dbReference>
<name>W9XK09_9EURO</name>
<dbReference type="STRING" id="1182541.W9XK09"/>
<keyword evidence="1" id="KW-0175">Coiled coil</keyword>
<accession>W9XK09</accession>
<dbReference type="PANTHER" id="PTHR39597">
    <property type="entry name" value="UBA DOMAIN-CONTAINING PROTEIN RUP1"/>
    <property type="match status" value="1"/>
</dbReference>
<dbReference type="GeneID" id="19163531"/>
<proteinExistence type="predicted"/>
<evidence type="ECO:0008006" key="5">
    <source>
        <dbReference type="Google" id="ProtNLM"/>
    </source>
</evidence>
<dbReference type="AlphaFoldDB" id="W9XK09"/>
<feature type="compositionally biased region" description="Polar residues" evidence="2">
    <location>
        <begin position="600"/>
        <end position="618"/>
    </location>
</feature>
<feature type="coiled-coil region" evidence="1">
    <location>
        <begin position="378"/>
        <end position="412"/>
    </location>
</feature>
<comment type="caution">
    <text evidence="3">The sequence shown here is derived from an EMBL/GenBank/DDBJ whole genome shotgun (WGS) entry which is preliminary data.</text>
</comment>
<dbReference type="GO" id="GO:0016579">
    <property type="term" value="P:protein deubiquitination"/>
    <property type="evidence" value="ECO:0007669"/>
    <property type="project" value="TreeGrafter"/>
</dbReference>
<dbReference type="Proteomes" id="UP000019484">
    <property type="component" value="Unassembled WGS sequence"/>
</dbReference>
<dbReference type="eggNOG" id="ENOG502S0Z0">
    <property type="taxonomic scope" value="Eukaryota"/>
</dbReference>
<feature type="compositionally biased region" description="Polar residues" evidence="2">
    <location>
        <begin position="1"/>
        <end position="15"/>
    </location>
</feature>
<evidence type="ECO:0000256" key="1">
    <source>
        <dbReference type="SAM" id="Coils"/>
    </source>
</evidence>